<evidence type="ECO:0000313" key="3">
    <source>
        <dbReference type="Proteomes" id="UP001209229"/>
    </source>
</evidence>
<dbReference type="Gene3D" id="2.40.160.10">
    <property type="entry name" value="Porin"/>
    <property type="match status" value="1"/>
</dbReference>
<gene>
    <name evidence="2" type="ORF">OM075_18885</name>
</gene>
<dbReference type="InterPro" id="IPR023614">
    <property type="entry name" value="Porin_dom_sf"/>
</dbReference>
<evidence type="ECO:0000256" key="1">
    <source>
        <dbReference type="SAM" id="SignalP"/>
    </source>
</evidence>
<proteinExistence type="predicted"/>
<dbReference type="EMBL" id="JAPDPJ010000056">
    <property type="protein sequence ID" value="MCW3788541.1"/>
    <property type="molecule type" value="Genomic_DNA"/>
</dbReference>
<protein>
    <recommendedName>
        <fullName evidence="4">Porin</fullName>
    </recommendedName>
</protein>
<name>A0AAE3M7R4_9BACT</name>
<sequence length="333" mass="36858">MKKFAIIAFAILCIGMTGFAQETKEFKPSGKPTFRIFTNFHSTIMDGETKNEFELNRAYLGYGYKFSEKWSGDLVFDVGNPEDGGKLEMTAYVKNAYLRYKSNGWTINFGLIGTTAFKFQETAWGYRYVAKAFQDQNKMGSSADLGISAAYKFSDILSADLILVNGEGYKNLESDSIFSVGLGLTLKPTDGFSLRAYYETATGESNYVDGATTVDLARHSTLAFAGRYSNDHFSIAAEYAGQTNNRKREGRDLSGFAAYGTVNVKSSKIFARYDNMTSNDDWNTSADGSRIVLGAEFNPVKGIKIAPNFQNFSPKADGVESVSYVYVNCEIKF</sequence>
<dbReference type="AlphaFoldDB" id="A0AAE3M7R4"/>
<organism evidence="2 3">
    <name type="scientific">Plebeiibacterium sediminum</name>
    <dbReference type="NCBI Taxonomy" id="2992112"/>
    <lineage>
        <taxon>Bacteria</taxon>
        <taxon>Pseudomonadati</taxon>
        <taxon>Bacteroidota</taxon>
        <taxon>Bacteroidia</taxon>
        <taxon>Marinilabiliales</taxon>
        <taxon>Marinilabiliaceae</taxon>
        <taxon>Plebeiibacterium</taxon>
    </lineage>
</organism>
<feature type="signal peptide" evidence="1">
    <location>
        <begin position="1"/>
        <end position="20"/>
    </location>
</feature>
<comment type="caution">
    <text evidence="2">The sequence shown here is derived from an EMBL/GenBank/DDBJ whole genome shotgun (WGS) entry which is preliminary data.</text>
</comment>
<dbReference type="SUPFAM" id="SSF56935">
    <property type="entry name" value="Porins"/>
    <property type="match status" value="1"/>
</dbReference>
<dbReference type="RefSeq" id="WP_301192099.1">
    <property type="nucleotide sequence ID" value="NZ_JAPDPJ010000056.1"/>
</dbReference>
<evidence type="ECO:0000313" key="2">
    <source>
        <dbReference type="EMBL" id="MCW3788541.1"/>
    </source>
</evidence>
<reference evidence="2" key="1">
    <citation type="submission" date="2022-10" db="EMBL/GenBank/DDBJ databases">
        <authorList>
            <person name="Yu W.X."/>
        </authorList>
    </citation>
    <scope>NUCLEOTIDE SEQUENCE</scope>
    <source>
        <strain evidence="2">AAT</strain>
    </source>
</reference>
<evidence type="ECO:0008006" key="4">
    <source>
        <dbReference type="Google" id="ProtNLM"/>
    </source>
</evidence>
<keyword evidence="3" id="KW-1185">Reference proteome</keyword>
<dbReference type="Proteomes" id="UP001209229">
    <property type="component" value="Unassembled WGS sequence"/>
</dbReference>
<feature type="chain" id="PRO_5042269182" description="Porin" evidence="1">
    <location>
        <begin position="21"/>
        <end position="333"/>
    </location>
</feature>
<keyword evidence="1" id="KW-0732">Signal</keyword>
<accession>A0AAE3M7R4</accession>